<keyword evidence="5 7" id="KW-1133">Transmembrane helix</keyword>
<dbReference type="InterPro" id="IPR000515">
    <property type="entry name" value="MetI-like"/>
</dbReference>
<evidence type="ECO:0000313" key="8">
    <source>
        <dbReference type="EMBL" id="PXW64858.1"/>
    </source>
</evidence>
<evidence type="ECO:0000256" key="3">
    <source>
        <dbReference type="ARBA" id="ARBA00022475"/>
    </source>
</evidence>
<dbReference type="InterPro" id="IPR035906">
    <property type="entry name" value="MetI-like_sf"/>
</dbReference>
<dbReference type="GO" id="GO:0071916">
    <property type="term" value="F:dipeptide transmembrane transporter activity"/>
    <property type="evidence" value="ECO:0007669"/>
    <property type="project" value="TreeGrafter"/>
</dbReference>
<feature type="transmembrane region" description="Helical" evidence="7">
    <location>
        <begin position="235"/>
        <end position="261"/>
    </location>
</feature>
<dbReference type="PANTHER" id="PTHR43163:SF6">
    <property type="entry name" value="DIPEPTIDE TRANSPORT SYSTEM PERMEASE PROTEIN DPPB-RELATED"/>
    <property type="match status" value="1"/>
</dbReference>
<dbReference type="EMBL" id="QJJK01000001">
    <property type="protein sequence ID" value="PXW64858.1"/>
    <property type="molecule type" value="Genomic_DNA"/>
</dbReference>
<evidence type="ECO:0000256" key="7">
    <source>
        <dbReference type="RuleBase" id="RU363032"/>
    </source>
</evidence>
<keyword evidence="6 7" id="KW-0472">Membrane</keyword>
<comment type="subcellular location">
    <subcellularLocation>
        <location evidence="1 7">Cell membrane</location>
        <topology evidence="1 7">Multi-pass membrane protein</topology>
    </subcellularLocation>
</comment>
<dbReference type="Gene3D" id="1.10.3720.10">
    <property type="entry name" value="MetI-like"/>
    <property type="match status" value="1"/>
</dbReference>
<feature type="transmembrane region" description="Helical" evidence="7">
    <location>
        <begin position="281"/>
        <end position="304"/>
    </location>
</feature>
<evidence type="ECO:0000256" key="2">
    <source>
        <dbReference type="ARBA" id="ARBA00022448"/>
    </source>
</evidence>
<accession>A0A2V3UVW2</accession>
<dbReference type="Pfam" id="PF00528">
    <property type="entry name" value="BPD_transp_1"/>
    <property type="match status" value="1"/>
</dbReference>
<keyword evidence="2 7" id="KW-0813">Transport</keyword>
<dbReference type="SUPFAM" id="SSF161098">
    <property type="entry name" value="MetI-like"/>
    <property type="match status" value="1"/>
</dbReference>
<dbReference type="CDD" id="cd06261">
    <property type="entry name" value="TM_PBP2"/>
    <property type="match status" value="1"/>
</dbReference>
<keyword evidence="3" id="KW-1003">Cell membrane</keyword>
<dbReference type="InterPro" id="IPR045621">
    <property type="entry name" value="BPD_transp_1_N"/>
</dbReference>
<gene>
    <name evidence="8" type="ORF">C7450_101617</name>
</gene>
<evidence type="ECO:0000256" key="1">
    <source>
        <dbReference type="ARBA" id="ARBA00004651"/>
    </source>
</evidence>
<dbReference type="OrthoDB" id="9805855at2"/>
<evidence type="ECO:0000313" key="9">
    <source>
        <dbReference type="Proteomes" id="UP000248021"/>
    </source>
</evidence>
<organism evidence="8 9">
    <name type="scientific">Chelatococcus asaccharovorans</name>
    <dbReference type="NCBI Taxonomy" id="28210"/>
    <lineage>
        <taxon>Bacteria</taxon>
        <taxon>Pseudomonadati</taxon>
        <taxon>Pseudomonadota</taxon>
        <taxon>Alphaproteobacteria</taxon>
        <taxon>Hyphomicrobiales</taxon>
        <taxon>Chelatococcaceae</taxon>
        <taxon>Chelatococcus</taxon>
    </lineage>
</organism>
<comment type="similarity">
    <text evidence="7">Belongs to the binding-protein-dependent transport system permease family.</text>
</comment>
<dbReference type="RefSeq" id="WP_110372886.1">
    <property type="nucleotide sequence ID" value="NZ_CAKNFM010000006.1"/>
</dbReference>
<feature type="transmembrane region" description="Helical" evidence="7">
    <location>
        <begin position="135"/>
        <end position="157"/>
    </location>
</feature>
<dbReference type="GO" id="GO:0005886">
    <property type="term" value="C:plasma membrane"/>
    <property type="evidence" value="ECO:0007669"/>
    <property type="project" value="UniProtKB-SubCell"/>
</dbReference>
<dbReference type="Pfam" id="PF19300">
    <property type="entry name" value="BPD_transp_1_N"/>
    <property type="match status" value="1"/>
</dbReference>
<name>A0A2V3UVW2_9HYPH</name>
<feature type="transmembrane region" description="Helical" evidence="7">
    <location>
        <begin position="177"/>
        <end position="197"/>
    </location>
</feature>
<keyword evidence="9" id="KW-1185">Reference proteome</keyword>
<dbReference type="AlphaFoldDB" id="A0A2V3UVW2"/>
<evidence type="ECO:0000256" key="4">
    <source>
        <dbReference type="ARBA" id="ARBA00022692"/>
    </source>
</evidence>
<feature type="transmembrane region" description="Helical" evidence="7">
    <location>
        <begin position="9"/>
        <end position="30"/>
    </location>
</feature>
<keyword evidence="4 7" id="KW-0812">Transmembrane</keyword>
<protein>
    <submittedName>
        <fullName evidence="8">Peptide/nickel transport system permease protein</fullName>
    </submittedName>
</protein>
<evidence type="ECO:0000256" key="6">
    <source>
        <dbReference type="ARBA" id="ARBA00023136"/>
    </source>
</evidence>
<comment type="caution">
    <text evidence="8">The sequence shown here is derived from an EMBL/GenBank/DDBJ whole genome shotgun (WGS) entry which is preliminary data.</text>
</comment>
<proteinExistence type="inferred from homology"/>
<sequence length="317" mass="34403">MTRYILHRLIASIPVIFLVTLIAFSIMQLVPGDPAAVIAGANATQEEVELVRQQLGLNEPFLVRLMQWYGSLLQGDLGQSILLQRSVTSAIIERIPVTLSLTAYAMVLTVTFGVAAGVVAAVYRGSWVDQACMASALLGVSLPNFWLALILIFAFAVGLGWFPTGGYVPFSEDPAGWLKALTLPAFTLGFLQMGLLARITRSSMLEVLNQDYVRTARAKGLPSWQIINRHALRNVVVPVVTVIGIITSHMVSGSVVIETVFSLPGIGRLVIQGILRRDYPVIQGGLLVTAVAFVLINLIVDVLYSRLDPRIRLAARA</sequence>
<dbReference type="Proteomes" id="UP000248021">
    <property type="component" value="Unassembled WGS sequence"/>
</dbReference>
<dbReference type="PROSITE" id="PS50928">
    <property type="entry name" value="ABC_TM1"/>
    <property type="match status" value="1"/>
</dbReference>
<dbReference type="PANTHER" id="PTHR43163">
    <property type="entry name" value="DIPEPTIDE TRANSPORT SYSTEM PERMEASE PROTEIN DPPB-RELATED"/>
    <property type="match status" value="1"/>
</dbReference>
<evidence type="ECO:0000256" key="5">
    <source>
        <dbReference type="ARBA" id="ARBA00022989"/>
    </source>
</evidence>
<feature type="transmembrane region" description="Helical" evidence="7">
    <location>
        <begin position="103"/>
        <end position="123"/>
    </location>
</feature>
<reference evidence="8 9" key="1">
    <citation type="submission" date="2018-05" db="EMBL/GenBank/DDBJ databases">
        <title>Genomic Encyclopedia of Type Strains, Phase IV (KMG-IV): sequencing the most valuable type-strain genomes for metagenomic binning, comparative biology and taxonomic classification.</title>
        <authorList>
            <person name="Goeker M."/>
        </authorList>
    </citation>
    <scope>NUCLEOTIDE SEQUENCE [LARGE SCALE GENOMIC DNA]</scope>
    <source>
        <strain evidence="8 9">DSM 6462</strain>
    </source>
</reference>